<organism evidence="5 6">
    <name type="scientific">Podarcis muralis</name>
    <name type="common">Wall lizard</name>
    <name type="synonym">Lacerta muralis</name>
    <dbReference type="NCBI Taxonomy" id="64176"/>
    <lineage>
        <taxon>Eukaryota</taxon>
        <taxon>Metazoa</taxon>
        <taxon>Chordata</taxon>
        <taxon>Craniata</taxon>
        <taxon>Vertebrata</taxon>
        <taxon>Euteleostomi</taxon>
        <taxon>Lepidosauria</taxon>
        <taxon>Squamata</taxon>
        <taxon>Bifurcata</taxon>
        <taxon>Unidentata</taxon>
        <taxon>Episquamata</taxon>
        <taxon>Laterata</taxon>
        <taxon>Lacertibaenia</taxon>
        <taxon>Lacertidae</taxon>
        <taxon>Podarcis</taxon>
    </lineage>
</organism>
<feature type="chain" id="PRO_5025530723" description="Ig-like domain-containing protein" evidence="3">
    <location>
        <begin position="21"/>
        <end position="132"/>
    </location>
</feature>
<dbReference type="PANTHER" id="PTHR23268">
    <property type="entry name" value="T-CELL RECEPTOR BETA CHAIN"/>
    <property type="match status" value="1"/>
</dbReference>
<dbReference type="Ensembl" id="ENSPMRT00000030485.1">
    <property type="protein sequence ID" value="ENSPMRP00000028741.1"/>
    <property type="gene ID" value="ENSPMRG00000018575.1"/>
</dbReference>
<dbReference type="Gene3D" id="2.60.40.10">
    <property type="entry name" value="Immunoglobulins"/>
    <property type="match status" value="1"/>
</dbReference>
<dbReference type="InterPro" id="IPR007110">
    <property type="entry name" value="Ig-like_dom"/>
</dbReference>
<evidence type="ECO:0000313" key="5">
    <source>
        <dbReference type="Ensembl" id="ENSPMRP00000028741.1"/>
    </source>
</evidence>
<protein>
    <recommendedName>
        <fullName evidence="4">Ig-like domain-containing protein</fullName>
    </recommendedName>
</protein>
<keyword evidence="1 3" id="KW-0732">Signal</keyword>
<dbReference type="PANTHER" id="PTHR23268:SF14">
    <property type="entry name" value="T CELL RECEPTOR BETA VARIABLE 12-3-RELATED"/>
    <property type="match status" value="1"/>
</dbReference>
<dbReference type="Pfam" id="PF07686">
    <property type="entry name" value="V-set"/>
    <property type="match status" value="1"/>
</dbReference>
<dbReference type="SMART" id="SM00406">
    <property type="entry name" value="IGv"/>
    <property type="match status" value="1"/>
</dbReference>
<reference evidence="5 6" key="1">
    <citation type="journal article" date="2019" name="Proc. Natl. Acad. Sci. U.S.A.">
        <title>Regulatory changes in pterin and carotenoid genes underlie balanced color polymorphisms in the wall lizard.</title>
        <authorList>
            <person name="Andrade P."/>
            <person name="Pinho C."/>
            <person name="Perez I de Lanuza G."/>
            <person name="Afonso S."/>
            <person name="Brejcha J."/>
            <person name="Rubin C.J."/>
            <person name="Wallerman O."/>
            <person name="Pereira P."/>
            <person name="Sabatino S.J."/>
            <person name="Bellati A."/>
            <person name="Pellitteri-Rosa D."/>
            <person name="Bosakova Z."/>
            <person name="Bunikis I."/>
            <person name="Carretero M.A."/>
            <person name="Feiner N."/>
            <person name="Marsik P."/>
            <person name="Pauperio F."/>
            <person name="Salvi D."/>
            <person name="Soler L."/>
            <person name="While G.M."/>
            <person name="Uller T."/>
            <person name="Font E."/>
            <person name="Andersson L."/>
            <person name="Carneiro M."/>
        </authorList>
    </citation>
    <scope>NUCLEOTIDE SEQUENCE</scope>
</reference>
<dbReference type="InterPro" id="IPR003599">
    <property type="entry name" value="Ig_sub"/>
</dbReference>
<evidence type="ECO:0000256" key="1">
    <source>
        <dbReference type="ARBA" id="ARBA00022729"/>
    </source>
</evidence>
<dbReference type="SMART" id="SM00409">
    <property type="entry name" value="IG"/>
    <property type="match status" value="1"/>
</dbReference>
<reference evidence="5" key="3">
    <citation type="submission" date="2025-09" db="UniProtKB">
        <authorList>
            <consortium name="Ensembl"/>
        </authorList>
    </citation>
    <scope>IDENTIFICATION</scope>
</reference>
<dbReference type="Proteomes" id="UP000472272">
    <property type="component" value="Chromosome 17"/>
</dbReference>
<feature type="signal peptide" evidence="3">
    <location>
        <begin position="1"/>
        <end position="20"/>
    </location>
</feature>
<dbReference type="SUPFAM" id="SSF48726">
    <property type="entry name" value="Immunoglobulin"/>
    <property type="match status" value="1"/>
</dbReference>
<evidence type="ECO:0000256" key="3">
    <source>
        <dbReference type="SAM" id="SignalP"/>
    </source>
</evidence>
<dbReference type="OMA" id="IMFSYRN"/>
<dbReference type="GO" id="GO:0002376">
    <property type="term" value="P:immune system process"/>
    <property type="evidence" value="ECO:0007669"/>
    <property type="project" value="UniProtKB-KW"/>
</dbReference>
<evidence type="ECO:0000256" key="2">
    <source>
        <dbReference type="ARBA" id="ARBA00022859"/>
    </source>
</evidence>
<evidence type="ECO:0000259" key="4">
    <source>
        <dbReference type="PROSITE" id="PS50835"/>
    </source>
</evidence>
<dbReference type="GO" id="GO:0007166">
    <property type="term" value="P:cell surface receptor signaling pathway"/>
    <property type="evidence" value="ECO:0007669"/>
    <property type="project" value="TreeGrafter"/>
</dbReference>
<evidence type="ECO:0000313" key="6">
    <source>
        <dbReference type="Proteomes" id="UP000472272"/>
    </source>
</evidence>
<name>A0A670JWB1_PODMU</name>
<proteinExistence type="predicted"/>
<dbReference type="AlphaFoldDB" id="A0A670JWB1"/>
<dbReference type="InterPro" id="IPR050413">
    <property type="entry name" value="TCR_beta_variable"/>
</dbReference>
<dbReference type="GeneTree" id="ENSGT00940000162509"/>
<dbReference type="InterPro" id="IPR013783">
    <property type="entry name" value="Ig-like_fold"/>
</dbReference>
<dbReference type="InterPro" id="IPR036179">
    <property type="entry name" value="Ig-like_dom_sf"/>
</dbReference>
<reference evidence="5" key="2">
    <citation type="submission" date="2025-08" db="UniProtKB">
        <authorList>
            <consortium name="Ensembl"/>
        </authorList>
    </citation>
    <scope>IDENTIFICATION</scope>
</reference>
<keyword evidence="2" id="KW-0391">Immunity</keyword>
<accession>A0A670JWB1</accession>
<dbReference type="GO" id="GO:0005886">
    <property type="term" value="C:plasma membrane"/>
    <property type="evidence" value="ECO:0007669"/>
    <property type="project" value="TreeGrafter"/>
</dbReference>
<sequence length="132" mass="15433">MWISWYILSIWLLEIGSLNARIDQTPGLVLRDGDTAQLECNQTESHNYMFWYRQGANRVLQFLYFFQYRELLENSSLPERFAAKQPETQRLQLKISSVKQEDSAIYFCATSLDTAVQSNASHLQEHFICMSV</sequence>
<dbReference type="PROSITE" id="PS50835">
    <property type="entry name" value="IG_LIKE"/>
    <property type="match status" value="1"/>
</dbReference>
<dbReference type="InterPro" id="IPR013106">
    <property type="entry name" value="Ig_V-set"/>
</dbReference>
<feature type="domain" description="Ig-like" evidence="4">
    <location>
        <begin position="32"/>
        <end position="124"/>
    </location>
</feature>
<keyword evidence="6" id="KW-1185">Reference proteome</keyword>